<dbReference type="EMBL" id="AZEE01000030">
    <property type="protein sequence ID" value="KRK97159.1"/>
    <property type="molecule type" value="Genomic_DNA"/>
</dbReference>
<accession>A0A0R1LZG5</accession>
<dbReference type="Pfam" id="PF10117">
    <property type="entry name" value="McrBC"/>
    <property type="match status" value="1"/>
</dbReference>
<dbReference type="Proteomes" id="UP000051160">
    <property type="component" value="Unassembled WGS sequence"/>
</dbReference>
<keyword evidence="2" id="KW-1185">Reference proteome</keyword>
<comment type="caution">
    <text evidence="1">The sequence shown here is derived from an EMBL/GenBank/DDBJ whole genome shotgun (WGS) entry which is preliminary data.</text>
</comment>
<dbReference type="PATRIC" id="fig|1423776.4.peg.2047"/>
<organism evidence="1 2">
    <name type="scientific">Secundilactobacillus odoratitofui DSM 19909 = JCM 15043</name>
    <dbReference type="NCBI Taxonomy" id="1423776"/>
    <lineage>
        <taxon>Bacteria</taxon>
        <taxon>Bacillati</taxon>
        <taxon>Bacillota</taxon>
        <taxon>Bacilli</taxon>
        <taxon>Lactobacillales</taxon>
        <taxon>Lactobacillaceae</taxon>
        <taxon>Secundilactobacillus</taxon>
    </lineage>
</organism>
<dbReference type="PANTHER" id="PTHR38733:SF1">
    <property type="entry name" value="TYPE IV METHYL-DIRECTED RESTRICTION ENZYME ECOKMCRBC"/>
    <property type="match status" value="1"/>
</dbReference>
<protein>
    <recommendedName>
        <fullName evidence="3">5-methylcytosine-specific restriction enzyme subunit McrC</fullName>
    </recommendedName>
</protein>
<proteinExistence type="predicted"/>
<name>A0A0R1LZG5_9LACO</name>
<dbReference type="AlphaFoldDB" id="A0A0R1LZG5"/>
<dbReference type="InterPro" id="IPR019292">
    <property type="entry name" value="McrC"/>
</dbReference>
<evidence type="ECO:0008006" key="3">
    <source>
        <dbReference type="Google" id="ProtNLM"/>
    </source>
</evidence>
<dbReference type="PANTHER" id="PTHR38733">
    <property type="entry name" value="PROTEIN MCRC"/>
    <property type="match status" value="1"/>
</dbReference>
<gene>
    <name evidence="1" type="ORF">FD04_GL002021</name>
</gene>
<dbReference type="RefSeq" id="WP_056948946.1">
    <property type="nucleotide sequence ID" value="NZ_AZEE01000030.1"/>
</dbReference>
<dbReference type="OrthoDB" id="307209at2"/>
<reference evidence="1 2" key="1">
    <citation type="journal article" date="2015" name="Genome Announc.">
        <title>Expanding the biotechnology potential of lactobacilli through comparative genomics of 213 strains and associated genera.</title>
        <authorList>
            <person name="Sun Z."/>
            <person name="Harris H.M."/>
            <person name="McCann A."/>
            <person name="Guo C."/>
            <person name="Argimon S."/>
            <person name="Zhang W."/>
            <person name="Yang X."/>
            <person name="Jeffery I.B."/>
            <person name="Cooney J.C."/>
            <person name="Kagawa T.F."/>
            <person name="Liu W."/>
            <person name="Song Y."/>
            <person name="Salvetti E."/>
            <person name="Wrobel A."/>
            <person name="Rasinkangas P."/>
            <person name="Parkhill J."/>
            <person name="Rea M.C."/>
            <person name="O'Sullivan O."/>
            <person name="Ritari J."/>
            <person name="Douillard F.P."/>
            <person name="Paul Ross R."/>
            <person name="Yang R."/>
            <person name="Briner A.E."/>
            <person name="Felis G.E."/>
            <person name="de Vos W.M."/>
            <person name="Barrangou R."/>
            <person name="Klaenhammer T.R."/>
            <person name="Caufield P.W."/>
            <person name="Cui Y."/>
            <person name="Zhang H."/>
            <person name="O'Toole P.W."/>
        </authorList>
    </citation>
    <scope>NUCLEOTIDE SEQUENCE [LARGE SCALE GENOMIC DNA]</scope>
    <source>
        <strain evidence="1 2">DSM 19909</strain>
    </source>
</reference>
<evidence type="ECO:0000313" key="1">
    <source>
        <dbReference type="EMBL" id="KRK97159.1"/>
    </source>
</evidence>
<evidence type="ECO:0000313" key="2">
    <source>
        <dbReference type="Proteomes" id="UP000051160"/>
    </source>
</evidence>
<sequence length="437" mass="49787">MKYELKDNQPVASNIASKGLIKEISDQNLAALTNQGVLSFPAALKSSPDLSASDSYLITHYKGQLWTTNIVGFLSIRTSQLEIGLRVDSSQNQFFLRYMIYRALHLNLSSELGLNIGKMTGTKILAMFIPALLNKAMQAGIYKEYENKQFNDYQLHGAIDVKRQLKVNVPFVGKFATNGHQFTRDTELLELIRHALEAIKADVNLRNLLNRDQTIRKNVALIVANTPNYQLKNRQKVIAQSKKIQLRNNYFLNYLPLIRICRAFLEGTELQQGSKSILNGILIDAAWLFEEYIGAVIEENFVHSHNKIGQDKQYLFKDRVDKGLIYPDYLKKGEIQVPVDAKYKFPEGIASHDRLQMMAYMLRFQSNRGVLIHLSGTDVAVSDTVQIEGQYVDDESRPQVTEYGIGVSQAGQWEQFLMDMHKQEKQLCQFLSGFTTY</sequence>